<dbReference type="PROSITE" id="PS51186">
    <property type="entry name" value="GNAT"/>
    <property type="match status" value="1"/>
</dbReference>
<evidence type="ECO:0000256" key="5">
    <source>
        <dbReference type="ARBA" id="ARBA00022679"/>
    </source>
</evidence>
<comment type="similarity">
    <text evidence="2 8">Belongs to the acetyltransferase family. ArgA subfamily.</text>
</comment>
<evidence type="ECO:0000256" key="2">
    <source>
        <dbReference type="ARBA" id="ARBA00009145"/>
    </source>
</evidence>
<protein>
    <recommendedName>
        <fullName evidence="8">Amino-acid acetyltransferase</fullName>
        <ecNumber evidence="8">2.3.1.1</ecNumber>
    </recommendedName>
    <alternativeName>
        <fullName evidence="8">N-acetylglutamate synthase</fullName>
        <shortName evidence="8">AGS</shortName>
        <shortName evidence="8">NAGS</shortName>
    </alternativeName>
</protein>
<dbReference type="CDD" id="cd04237">
    <property type="entry name" value="AAK_NAGS-ABP"/>
    <property type="match status" value="1"/>
</dbReference>
<dbReference type="SUPFAM" id="SSF55729">
    <property type="entry name" value="Acyl-CoA N-acyltransferases (Nat)"/>
    <property type="match status" value="1"/>
</dbReference>
<dbReference type="RefSeq" id="WP_085366119.1">
    <property type="nucleotide sequence ID" value="NZ_CAUJPZ010000016.1"/>
</dbReference>
<evidence type="ECO:0000313" key="10">
    <source>
        <dbReference type="EMBL" id="OSI16067.1"/>
    </source>
</evidence>
<dbReference type="NCBIfam" id="NF003641">
    <property type="entry name" value="PRK05279.1"/>
    <property type="match status" value="1"/>
</dbReference>
<dbReference type="GO" id="GO:0005737">
    <property type="term" value="C:cytoplasm"/>
    <property type="evidence" value="ECO:0007669"/>
    <property type="project" value="UniProtKB-SubCell"/>
</dbReference>
<evidence type="ECO:0000256" key="4">
    <source>
        <dbReference type="ARBA" id="ARBA00022605"/>
    </source>
</evidence>
<dbReference type="InterPro" id="IPR001048">
    <property type="entry name" value="Asp/Glu/Uridylate_kinase"/>
</dbReference>
<dbReference type="EC" id="2.3.1.1" evidence="8"/>
<dbReference type="InterPro" id="IPR010167">
    <property type="entry name" value="NH2A_AcTrfase"/>
</dbReference>
<reference evidence="11" key="1">
    <citation type="submission" date="2017-01" db="EMBL/GenBank/DDBJ databases">
        <authorList>
            <person name="Wolfgang W.J."/>
            <person name="Cole J."/>
            <person name="Wroblewski D."/>
            <person name="Mcginnis J."/>
            <person name="Musser K.A."/>
        </authorList>
    </citation>
    <scope>NUCLEOTIDE SEQUENCE [LARGE SCALE GENOMIC DNA]</scope>
    <source>
        <strain evidence="11">DSM 19151</strain>
    </source>
</reference>
<dbReference type="GeneID" id="94581501"/>
<dbReference type="InterPro" id="IPR000182">
    <property type="entry name" value="GNAT_dom"/>
</dbReference>
<name>A0A1X3D962_9NEIS</name>
<dbReference type="OrthoDB" id="9802238at2"/>
<keyword evidence="5 8" id="KW-0808">Transferase</keyword>
<evidence type="ECO:0000256" key="6">
    <source>
        <dbReference type="ARBA" id="ARBA00023315"/>
    </source>
</evidence>
<dbReference type="InterPro" id="IPR016181">
    <property type="entry name" value="Acyl_CoA_acyltransferase"/>
</dbReference>
<dbReference type="GO" id="GO:0004042">
    <property type="term" value="F:L-glutamate N-acetyltransferase activity"/>
    <property type="evidence" value="ECO:0007669"/>
    <property type="project" value="UniProtKB-UniRule"/>
</dbReference>
<keyword evidence="6 8" id="KW-0012">Acyltransferase</keyword>
<sequence length="441" mass="47766">MTAPVDFIRDFREAAPYIHYLRGKTLVIGIAGSLLSGSTLQTLAADLNLLASLGVRLVVVHGSRTQINTLAEAHGLTPQYHNGRRITDETTLAHAKQACGMVRSDIEAALSFGLSQTPLRGKPLSIAGGNFVSARPLGIIDGIDMGYTGIVRKIDTEAVRQRLNDGALVLISPLGHSLSGKTFNLSMGDIAEAAAVALQAEKLVYLVEQEGILNEHGQVLPNLSGQEARALLAGGRVQSNQQRLLQSAVNAVENGVQRTQILSGRQNGSLIAELFTRHGVGTSVARNAFMNIRQAQTGDIPDITALIRPLEEQGILLRRSREYLENHIGEFSVLEHDRRIYGCVALKTFADPDIGELACLVVSPEAQDSGYGELLLEHLLGQARSRNIRTLYALSTHTGEWFLERGFQTASSEALPPERLSEYHESGRKSKVFVYHTGANG</sequence>
<dbReference type="Proteomes" id="UP000193118">
    <property type="component" value="Unassembled WGS sequence"/>
</dbReference>
<keyword evidence="11" id="KW-1185">Reference proteome</keyword>
<dbReference type="GO" id="GO:0006526">
    <property type="term" value="P:L-arginine biosynthetic process"/>
    <property type="evidence" value="ECO:0007669"/>
    <property type="project" value="UniProtKB-UniRule"/>
</dbReference>
<keyword evidence="8" id="KW-0963">Cytoplasm</keyword>
<gene>
    <name evidence="8" type="primary">argA</name>
    <name evidence="10" type="ORF">BWD09_07770</name>
</gene>
<dbReference type="Pfam" id="PF00696">
    <property type="entry name" value="AA_kinase"/>
    <property type="match status" value="1"/>
</dbReference>
<evidence type="ECO:0000259" key="9">
    <source>
        <dbReference type="PROSITE" id="PS51186"/>
    </source>
</evidence>
<dbReference type="STRING" id="194197.BWD09_07770"/>
<evidence type="ECO:0000256" key="8">
    <source>
        <dbReference type="HAMAP-Rule" id="MF_01105"/>
    </source>
</evidence>
<dbReference type="SUPFAM" id="SSF53633">
    <property type="entry name" value="Carbamate kinase-like"/>
    <property type="match status" value="1"/>
</dbReference>
<dbReference type="Gene3D" id="3.40.630.30">
    <property type="match status" value="1"/>
</dbReference>
<comment type="catalytic activity">
    <reaction evidence="7 8">
        <text>L-glutamate + acetyl-CoA = N-acetyl-L-glutamate + CoA + H(+)</text>
        <dbReference type="Rhea" id="RHEA:24292"/>
        <dbReference type="ChEBI" id="CHEBI:15378"/>
        <dbReference type="ChEBI" id="CHEBI:29985"/>
        <dbReference type="ChEBI" id="CHEBI:44337"/>
        <dbReference type="ChEBI" id="CHEBI:57287"/>
        <dbReference type="ChEBI" id="CHEBI:57288"/>
        <dbReference type="EC" id="2.3.1.1"/>
    </reaction>
</comment>
<accession>A0A1X3D962</accession>
<dbReference type="PANTHER" id="PTHR30602:SF12">
    <property type="entry name" value="AMINO-ACID ACETYLTRANSFERASE NAGS1, CHLOROPLASTIC-RELATED"/>
    <property type="match status" value="1"/>
</dbReference>
<dbReference type="AlphaFoldDB" id="A0A1X3D962"/>
<comment type="caution">
    <text evidence="10">The sequence shown here is derived from an EMBL/GenBank/DDBJ whole genome shotgun (WGS) entry which is preliminary data.</text>
</comment>
<dbReference type="InterPro" id="IPR033719">
    <property type="entry name" value="NAGS_kin"/>
</dbReference>
<proteinExistence type="inferred from homology"/>
<keyword evidence="3 8" id="KW-0055">Arginine biosynthesis</keyword>
<dbReference type="NCBIfam" id="TIGR01890">
    <property type="entry name" value="N-Ac-Glu-synth"/>
    <property type="match status" value="1"/>
</dbReference>
<feature type="domain" description="N-acetyltransferase" evidence="9">
    <location>
        <begin position="290"/>
        <end position="425"/>
    </location>
</feature>
<evidence type="ECO:0000256" key="7">
    <source>
        <dbReference type="ARBA" id="ARBA00048372"/>
    </source>
</evidence>
<dbReference type="PIRSF" id="PIRSF000423">
    <property type="entry name" value="ArgA"/>
    <property type="match status" value="1"/>
</dbReference>
<evidence type="ECO:0000256" key="1">
    <source>
        <dbReference type="ARBA" id="ARBA00004925"/>
    </source>
</evidence>
<evidence type="ECO:0000313" key="11">
    <source>
        <dbReference type="Proteomes" id="UP000193118"/>
    </source>
</evidence>
<keyword evidence="4 8" id="KW-0028">Amino-acid biosynthesis</keyword>
<evidence type="ECO:0000256" key="3">
    <source>
        <dbReference type="ARBA" id="ARBA00022571"/>
    </source>
</evidence>
<dbReference type="HAMAP" id="MF_01105">
    <property type="entry name" value="N_acetyl_glu_synth"/>
    <property type="match status" value="1"/>
</dbReference>
<comment type="subcellular location">
    <subcellularLocation>
        <location evidence="8">Cytoplasm</location>
    </subcellularLocation>
</comment>
<dbReference type="InterPro" id="IPR036393">
    <property type="entry name" value="AceGlu_kinase-like_sf"/>
</dbReference>
<dbReference type="Gene3D" id="3.40.1160.10">
    <property type="entry name" value="Acetylglutamate kinase-like"/>
    <property type="match status" value="1"/>
</dbReference>
<comment type="miscellaneous">
    <text evidence="8">In bacteria which possess the bifunctional enzyme ornithine acetyltransferase/N-acetylglutamate synthase (ArgJ), ArgA fulfills an anaplerotic role.</text>
</comment>
<organism evidence="10 11">
    <name type="scientific">Neisseria dentiae</name>
    <dbReference type="NCBI Taxonomy" id="194197"/>
    <lineage>
        <taxon>Bacteria</taxon>
        <taxon>Pseudomonadati</taxon>
        <taxon>Pseudomonadota</taxon>
        <taxon>Betaproteobacteria</taxon>
        <taxon>Neisseriales</taxon>
        <taxon>Neisseriaceae</taxon>
        <taxon>Neisseria</taxon>
    </lineage>
</organism>
<dbReference type="PANTHER" id="PTHR30602">
    <property type="entry name" value="AMINO-ACID ACETYLTRANSFERASE"/>
    <property type="match status" value="1"/>
</dbReference>
<dbReference type="EMBL" id="MTBO01000018">
    <property type="protein sequence ID" value="OSI16067.1"/>
    <property type="molecule type" value="Genomic_DNA"/>
</dbReference>
<dbReference type="UniPathway" id="UPA00068">
    <property type="reaction ID" value="UER00106"/>
</dbReference>
<dbReference type="Pfam" id="PF00583">
    <property type="entry name" value="Acetyltransf_1"/>
    <property type="match status" value="1"/>
</dbReference>
<comment type="pathway">
    <text evidence="1 8">Amino-acid biosynthesis; L-arginine biosynthesis; N(2)-acetyl-L-ornithine from L-glutamate: step 1/4.</text>
</comment>